<comment type="similarity">
    <text evidence="2">Belongs to the phosphohexose mutase family.</text>
</comment>
<dbReference type="InterPro" id="IPR005844">
    <property type="entry name" value="A-D-PHexomutase_a/b/a-I"/>
</dbReference>
<dbReference type="InterPro" id="IPR036900">
    <property type="entry name" value="A-D-PHexomutase_C_sf"/>
</dbReference>
<evidence type="ECO:0000256" key="5">
    <source>
        <dbReference type="ARBA" id="ARBA00022842"/>
    </source>
</evidence>
<dbReference type="GO" id="GO:0046872">
    <property type="term" value="F:metal ion binding"/>
    <property type="evidence" value="ECO:0007669"/>
    <property type="project" value="UniProtKB-KW"/>
</dbReference>
<dbReference type="GO" id="GO:0005975">
    <property type="term" value="P:carbohydrate metabolic process"/>
    <property type="evidence" value="ECO:0007669"/>
    <property type="project" value="InterPro"/>
</dbReference>
<name>A0A2L2BSD0_9MICO</name>
<dbReference type="NCBIfam" id="NF007088">
    <property type="entry name" value="PRK09542.1"/>
    <property type="match status" value="1"/>
</dbReference>
<dbReference type="Pfam" id="PF02880">
    <property type="entry name" value="PGM_PMM_III"/>
    <property type="match status" value="1"/>
</dbReference>
<proteinExistence type="inferred from homology"/>
<dbReference type="InterPro" id="IPR016055">
    <property type="entry name" value="A-D-PHexomutase_a/b/a-I/II/III"/>
</dbReference>
<evidence type="ECO:0000259" key="8">
    <source>
        <dbReference type="Pfam" id="PF02878"/>
    </source>
</evidence>
<keyword evidence="6 11" id="KW-0413">Isomerase</keyword>
<dbReference type="PRINTS" id="PR00509">
    <property type="entry name" value="PGMPMM"/>
</dbReference>
<dbReference type="Gene3D" id="3.40.120.10">
    <property type="entry name" value="Alpha-D-Glucose-1,6-Bisphosphate, subunit A, domain 3"/>
    <property type="match status" value="3"/>
</dbReference>
<dbReference type="OrthoDB" id="9803322at2"/>
<dbReference type="GO" id="GO:0004615">
    <property type="term" value="F:phosphomannomutase activity"/>
    <property type="evidence" value="ECO:0007669"/>
    <property type="project" value="UniProtKB-EC"/>
</dbReference>
<dbReference type="SUPFAM" id="SSF53738">
    <property type="entry name" value="Phosphoglucomutase, first 3 domains"/>
    <property type="match status" value="3"/>
</dbReference>
<dbReference type="Pfam" id="PF00408">
    <property type="entry name" value="PGM_PMM_IV"/>
    <property type="match status" value="1"/>
</dbReference>
<feature type="domain" description="Alpha-D-phosphohexomutase alpha/beta/alpha" evidence="9">
    <location>
        <begin position="160"/>
        <end position="264"/>
    </location>
</feature>
<feature type="domain" description="Alpha-D-phosphohexomutase alpha/beta/alpha" evidence="8">
    <location>
        <begin position="10"/>
        <end position="117"/>
    </location>
</feature>
<dbReference type="Pfam" id="PF02878">
    <property type="entry name" value="PGM_PMM_I"/>
    <property type="match status" value="1"/>
</dbReference>
<evidence type="ECO:0000256" key="6">
    <source>
        <dbReference type="ARBA" id="ARBA00023235"/>
    </source>
</evidence>
<dbReference type="Gene3D" id="3.30.310.50">
    <property type="entry name" value="Alpha-D-phosphohexomutase, C-terminal domain"/>
    <property type="match status" value="1"/>
</dbReference>
<evidence type="ECO:0000259" key="7">
    <source>
        <dbReference type="Pfam" id="PF00408"/>
    </source>
</evidence>
<protein>
    <submittedName>
        <fullName evidence="11">Phosphomannomutase</fullName>
        <ecNumber evidence="11">5.4.2.8</ecNumber>
    </submittedName>
</protein>
<keyword evidence="3" id="KW-0597">Phosphoprotein</keyword>
<dbReference type="KEGG" id="psai:C3B54_111616"/>
<feature type="domain" description="Alpha-D-phosphohexomutase C-terminal" evidence="7">
    <location>
        <begin position="389"/>
        <end position="464"/>
    </location>
</feature>
<evidence type="ECO:0000256" key="2">
    <source>
        <dbReference type="ARBA" id="ARBA00010231"/>
    </source>
</evidence>
<dbReference type="Pfam" id="PF02879">
    <property type="entry name" value="PGM_PMM_II"/>
    <property type="match status" value="1"/>
</dbReference>
<keyword evidence="4" id="KW-0479">Metal-binding</keyword>
<keyword evidence="12" id="KW-1185">Reference proteome</keyword>
<evidence type="ECO:0000259" key="10">
    <source>
        <dbReference type="Pfam" id="PF02880"/>
    </source>
</evidence>
<dbReference type="CDD" id="cd03089">
    <property type="entry name" value="PMM_PGM"/>
    <property type="match status" value="1"/>
</dbReference>
<accession>A0A2L2BSD0</accession>
<dbReference type="Proteomes" id="UP000243077">
    <property type="component" value="Chromosome"/>
</dbReference>
<dbReference type="PANTHER" id="PTHR43771">
    <property type="entry name" value="PHOSPHOMANNOMUTASE"/>
    <property type="match status" value="1"/>
</dbReference>
<evidence type="ECO:0000259" key="9">
    <source>
        <dbReference type="Pfam" id="PF02879"/>
    </source>
</evidence>
<evidence type="ECO:0000313" key="12">
    <source>
        <dbReference type="Proteomes" id="UP000243077"/>
    </source>
</evidence>
<comment type="cofactor">
    <cofactor evidence="1">
        <name>Mg(2+)</name>
        <dbReference type="ChEBI" id="CHEBI:18420"/>
    </cofactor>
</comment>
<dbReference type="EC" id="5.4.2.8" evidence="11"/>
<dbReference type="EMBL" id="CP026923">
    <property type="protein sequence ID" value="AVG24551.1"/>
    <property type="molecule type" value="Genomic_DNA"/>
</dbReference>
<keyword evidence="5" id="KW-0460">Magnesium</keyword>
<feature type="domain" description="Alpha-D-phosphohexomutase alpha/beta/alpha" evidence="10">
    <location>
        <begin position="280"/>
        <end position="382"/>
    </location>
</feature>
<dbReference type="InterPro" id="IPR005843">
    <property type="entry name" value="A-D-PHexomutase_C"/>
</dbReference>
<evidence type="ECO:0000256" key="3">
    <source>
        <dbReference type="ARBA" id="ARBA00022553"/>
    </source>
</evidence>
<dbReference type="SUPFAM" id="SSF55957">
    <property type="entry name" value="Phosphoglucomutase, C-terminal domain"/>
    <property type="match status" value="1"/>
</dbReference>
<gene>
    <name evidence="11" type="ORF">C3B54_111616</name>
</gene>
<reference evidence="11 12" key="1">
    <citation type="submission" date="2018-02" db="EMBL/GenBank/DDBJ databases">
        <title>Complete genome of the streamlined marine actinobacterium Pontimonas salivibrio CL-TW6 adapted to coastal planktonic lifestype.</title>
        <authorList>
            <person name="Cho B.C."/>
            <person name="Hardies S.C."/>
            <person name="Jang G.I."/>
            <person name="Hwang C.Y."/>
        </authorList>
    </citation>
    <scope>NUCLEOTIDE SEQUENCE [LARGE SCALE GENOMIC DNA]</scope>
    <source>
        <strain evidence="11 12">CL-TW6</strain>
    </source>
</reference>
<dbReference type="AlphaFoldDB" id="A0A2L2BSD0"/>
<evidence type="ECO:0000313" key="11">
    <source>
        <dbReference type="EMBL" id="AVG24551.1"/>
    </source>
</evidence>
<dbReference type="InterPro" id="IPR005846">
    <property type="entry name" value="A-D-PHexomutase_a/b/a-III"/>
</dbReference>
<evidence type="ECO:0000256" key="1">
    <source>
        <dbReference type="ARBA" id="ARBA00001946"/>
    </source>
</evidence>
<dbReference type="PANTHER" id="PTHR43771:SF1">
    <property type="entry name" value="PHOSPHOMANNOMUTASE"/>
    <property type="match status" value="1"/>
</dbReference>
<organism evidence="11 12">
    <name type="scientific">Pontimonas salivibrio</name>
    <dbReference type="NCBI Taxonomy" id="1159327"/>
    <lineage>
        <taxon>Bacteria</taxon>
        <taxon>Bacillati</taxon>
        <taxon>Actinomycetota</taxon>
        <taxon>Actinomycetes</taxon>
        <taxon>Micrococcales</taxon>
        <taxon>Microbacteriaceae</taxon>
        <taxon>Pontimonas</taxon>
    </lineage>
</organism>
<sequence length="471" mass="49890">MAISAVDAIVKSYDIRGVVENQLTPLVAYALGVAAVAELGLEGKGFIVGHDMRPSSPELARALEAGARDSGANVRSVGLASTDMVYFASGRFDEAAAMITASHNPPEYNGIKFAKAGAKGVSFDNGLSGIRDRAKAWLGKDIQVTIPAEPSGVTDVLIGYAEFLRSLVDISDGRRLKVVVDAANGMAGYTVPAVLGTGVGLDELPLDVVPLYFELDGTFPNHEANPLEPKNLVDLQQAVVAHGADVGLAFDGDADRCFVVDERGEPVSPSVVGSIVAKREIRRVRETSGEDTPTVLHNLICSRVVAETIAAEGGIPVRTSVGHSLIKDVMARTNAVCGAEHSAHYYFRDFFGADSGMLAALHVLAERGAADVPLSEIAKDYMPYVQSGEINTRVSDVHAVVQRIEQAFDQRATIDRLDGLTVTGPGEGPAMWWFNVRASNTEPLLRLNVEAGSLDTLDAVTSEVQALIAAE</sequence>
<dbReference type="InterPro" id="IPR005841">
    <property type="entry name" value="Alpha-D-phosphohexomutase_SF"/>
</dbReference>
<dbReference type="RefSeq" id="WP_104914352.1">
    <property type="nucleotide sequence ID" value="NZ_CP026923.1"/>
</dbReference>
<evidence type="ECO:0000256" key="4">
    <source>
        <dbReference type="ARBA" id="ARBA00022723"/>
    </source>
</evidence>
<dbReference type="InterPro" id="IPR005845">
    <property type="entry name" value="A-D-PHexomutase_a/b/a-II"/>
</dbReference>